<keyword evidence="3" id="KW-1185">Reference proteome</keyword>
<accession>A0A2J6PRI1</accession>
<reference evidence="2 3" key="1">
    <citation type="submission" date="2016-05" db="EMBL/GenBank/DDBJ databases">
        <title>A degradative enzymes factory behind the ericoid mycorrhizal symbiosis.</title>
        <authorList>
            <consortium name="DOE Joint Genome Institute"/>
            <person name="Martino E."/>
            <person name="Morin E."/>
            <person name="Grelet G."/>
            <person name="Kuo A."/>
            <person name="Kohler A."/>
            <person name="Daghino S."/>
            <person name="Barry K."/>
            <person name="Choi C."/>
            <person name="Cichocki N."/>
            <person name="Clum A."/>
            <person name="Copeland A."/>
            <person name="Hainaut M."/>
            <person name="Haridas S."/>
            <person name="Labutti K."/>
            <person name="Lindquist E."/>
            <person name="Lipzen A."/>
            <person name="Khouja H.-R."/>
            <person name="Murat C."/>
            <person name="Ohm R."/>
            <person name="Olson A."/>
            <person name="Spatafora J."/>
            <person name="Veneault-Fourrey C."/>
            <person name="Henrissat B."/>
            <person name="Grigoriev I."/>
            <person name="Martin F."/>
            <person name="Perotto S."/>
        </authorList>
    </citation>
    <scope>NUCLEOTIDE SEQUENCE [LARGE SCALE GENOMIC DNA]</scope>
    <source>
        <strain evidence="2 3">UAMH 7357</strain>
    </source>
</reference>
<evidence type="ECO:0000313" key="2">
    <source>
        <dbReference type="EMBL" id="PMD16633.1"/>
    </source>
</evidence>
<gene>
    <name evidence="2" type="ORF">NA56DRAFT_662839</name>
</gene>
<organism evidence="2 3">
    <name type="scientific">Hyaloscypha hepaticicola</name>
    <dbReference type="NCBI Taxonomy" id="2082293"/>
    <lineage>
        <taxon>Eukaryota</taxon>
        <taxon>Fungi</taxon>
        <taxon>Dikarya</taxon>
        <taxon>Ascomycota</taxon>
        <taxon>Pezizomycotina</taxon>
        <taxon>Leotiomycetes</taxon>
        <taxon>Helotiales</taxon>
        <taxon>Hyaloscyphaceae</taxon>
        <taxon>Hyaloscypha</taxon>
    </lineage>
</organism>
<sequence>MCGRRRAIHNICGHHTWEHVECVLLKDNACLFGTAALMELPESTPARTVEDRCEACQRRPSNPTQLADMQKALNKALGGGGSSHKGKSRDDRGKSGGRGSGSGSGISKGKGKGKA</sequence>
<feature type="compositionally biased region" description="Gly residues" evidence="1">
    <location>
        <begin position="96"/>
        <end position="108"/>
    </location>
</feature>
<evidence type="ECO:0000313" key="3">
    <source>
        <dbReference type="Proteomes" id="UP000235672"/>
    </source>
</evidence>
<dbReference type="EMBL" id="KZ613504">
    <property type="protein sequence ID" value="PMD16633.1"/>
    <property type="molecule type" value="Genomic_DNA"/>
</dbReference>
<dbReference type="AlphaFoldDB" id="A0A2J6PRI1"/>
<proteinExistence type="predicted"/>
<feature type="compositionally biased region" description="Basic and acidic residues" evidence="1">
    <location>
        <begin position="48"/>
        <end position="57"/>
    </location>
</feature>
<feature type="region of interest" description="Disordered" evidence="1">
    <location>
        <begin position="43"/>
        <end position="115"/>
    </location>
</feature>
<name>A0A2J6PRI1_9HELO</name>
<evidence type="ECO:0000256" key="1">
    <source>
        <dbReference type="SAM" id="MobiDB-lite"/>
    </source>
</evidence>
<dbReference type="Proteomes" id="UP000235672">
    <property type="component" value="Unassembled WGS sequence"/>
</dbReference>
<protein>
    <submittedName>
        <fullName evidence="2">Uncharacterized protein</fullName>
    </submittedName>
</protein>